<reference evidence="11" key="1">
    <citation type="submission" date="2019-06" db="EMBL/GenBank/DDBJ databases">
        <authorList>
            <person name="Murdoch R.W."/>
            <person name="Fathepure B."/>
        </authorList>
    </citation>
    <scope>NUCLEOTIDE SEQUENCE</scope>
</reference>
<dbReference type="EC" id="3.5.1.16" evidence="11"/>
<dbReference type="GO" id="GO:0008777">
    <property type="term" value="F:acetylornithine deacetylase activity"/>
    <property type="evidence" value="ECO:0007669"/>
    <property type="project" value="UniProtKB-EC"/>
</dbReference>
<keyword evidence="8 11" id="KW-0378">Hydrolase</keyword>
<dbReference type="Pfam" id="PF01546">
    <property type="entry name" value="Peptidase_M20"/>
    <property type="match status" value="1"/>
</dbReference>
<name>A0A5B8RAF5_9ZZZZ</name>
<keyword evidence="9" id="KW-0862">Zinc</keyword>
<evidence type="ECO:0000256" key="3">
    <source>
        <dbReference type="ARBA" id="ARBA00005691"/>
    </source>
</evidence>
<dbReference type="InterPro" id="IPR002933">
    <property type="entry name" value="Peptidase_M20"/>
</dbReference>
<protein>
    <submittedName>
        <fullName evidence="11">Acetylornithine deacetylase</fullName>
        <ecNumber evidence="11">3.5.1.16</ecNumber>
    </submittedName>
</protein>
<comment type="similarity">
    <text evidence="3">Belongs to the peptidase M20A family. ArgE subfamily.</text>
</comment>
<accession>A0A5B8RAF5</accession>
<dbReference type="InterPro" id="IPR010169">
    <property type="entry name" value="AcOrn-deacetyl"/>
</dbReference>
<keyword evidence="4" id="KW-0963">Cytoplasm</keyword>
<sequence length="386" mass="41153">MSRIPDVRRMIAELVALPSVSSVDPALDQGNLAVIECLAEWCEALGFAVDIRRLPGDPGKANLVATLGRGEGGLVLAGHTDTVPFDADRWASDPFTLSERQGRLHGLGTSDMKAFLALALEAVRTLEAGQLDAPLVLLATADEESGMEGAKALAGSGPVAGRQAIIGEPTGLHPIRVHKGMMMEAVRVTGRSGHSSDPSLGINALEAMHGVIGELMTWRDELGRRYRDERFAVPVPTLNLGHIHGGDNPNRICGEVVLHYDLRPLPGMSPEALRAEVETRLRGVMAERPGELTLSSLFPGQPPMETPETAEIVAAARALTGEEPGAVAFGTEGPWLRDLGMDVIILGPGDIAQAHQPDEFIALDRLAPTVTLLQRFIHRFCMEGAA</sequence>
<dbReference type="Gene3D" id="3.40.630.10">
    <property type="entry name" value="Zn peptidases"/>
    <property type="match status" value="1"/>
</dbReference>
<dbReference type="Gene3D" id="3.30.70.360">
    <property type="match status" value="1"/>
</dbReference>
<evidence type="ECO:0000256" key="6">
    <source>
        <dbReference type="ARBA" id="ARBA00022605"/>
    </source>
</evidence>
<dbReference type="EMBL" id="MN079129">
    <property type="protein sequence ID" value="QEA06189.1"/>
    <property type="molecule type" value="Genomic_DNA"/>
</dbReference>
<dbReference type="Pfam" id="PF07687">
    <property type="entry name" value="M20_dimer"/>
    <property type="match status" value="1"/>
</dbReference>
<keyword evidence="5" id="KW-0055">Arginine biosynthesis</keyword>
<evidence type="ECO:0000256" key="7">
    <source>
        <dbReference type="ARBA" id="ARBA00022723"/>
    </source>
</evidence>
<evidence type="ECO:0000256" key="4">
    <source>
        <dbReference type="ARBA" id="ARBA00022490"/>
    </source>
</evidence>
<gene>
    <name evidence="11" type="primary">argE</name>
    <name evidence="11" type="ORF">KBTEX_02519</name>
</gene>
<feature type="domain" description="Peptidase M20 dimerisation" evidence="10">
    <location>
        <begin position="178"/>
        <end position="283"/>
    </location>
</feature>
<proteinExistence type="inferred from homology"/>
<dbReference type="InterPro" id="IPR001261">
    <property type="entry name" value="ArgE/DapE_CS"/>
</dbReference>
<evidence type="ECO:0000256" key="1">
    <source>
        <dbReference type="ARBA" id="ARBA00001947"/>
    </source>
</evidence>
<keyword evidence="7" id="KW-0479">Metal-binding</keyword>
<dbReference type="PANTHER" id="PTHR43808:SF1">
    <property type="entry name" value="ACETYLORNITHINE DEACETYLASE"/>
    <property type="match status" value="1"/>
</dbReference>
<evidence type="ECO:0000259" key="10">
    <source>
        <dbReference type="Pfam" id="PF07687"/>
    </source>
</evidence>
<dbReference type="GO" id="GO:0006526">
    <property type="term" value="P:L-arginine biosynthetic process"/>
    <property type="evidence" value="ECO:0007669"/>
    <property type="project" value="UniProtKB-KW"/>
</dbReference>
<dbReference type="HAMAP" id="MF_01108">
    <property type="entry name" value="ArgE"/>
    <property type="match status" value="1"/>
</dbReference>
<evidence type="ECO:0000256" key="9">
    <source>
        <dbReference type="ARBA" id="ARBA00022833"/>
    </source>
</evidence>
<evidence type="ECO:0000256" key="2">
    <source>
        <dbReference type="ARBA" id="ARBA00004496"/>
    </source>
</evidence>
<dbReference type="CDD" id="cd03894">
    <property type="entry name" value="M20_ArgE"/>
    <property type="match status" value="1"/>
</dbReference>
<dbReference type="NCBIfam" id="NF003474">
    <property type="entry name" value="PRK05111.1"/>
    <property type="match status" value="1"/>
</dbReference>
<dbReference type="PROSITE" id="PS00759">
    <property type="entry name" value="ARGE_DAPE_CPG2_2"/>
    <property type="match status" value="1"/>
</dbReference>
<evidence type="ECO:0000313" key="11">
    <source>
        <dbReference type="EMBL" id="QEA06189.1"/>
    </source>
</evidence>
<evidence type="ECO:0000256" key="8">
    <source>
        <dbReference type="ARBA" id="ARBA00022801"/>
    </source>
</evidence>
<dbReference type="AlphaFoldDB" id="A0A5B8RAF5"/>
<dbReference type="PANTHER" id="PTHR43808">
    <property type="entry name" value="ACETYLORNITHINE DEACETYLASE"/>
    <property type="match status" value="1"/>
</dbReference>
<comment type="cofactor">
    <cofactor evidence="1">
        <name>Zn(2+)</name>
        <dbReference type="ChEBI" id="CHEBI:29105"/>
    </cofactor>
</comment>
<dbReference type="GO" id="GO:0046872">
    <property type="term" value="F:metal ion binding"/>
    <property type="evidence" value="ECO:0007669"/>
    <property type="project" value="UniProtKB-KW"/>
</dbReference>
<evidence type="ECO:0000256" key="5">
    <source>
        <dbReference type="ARBA" id="ARBA00022571"/>
    </source>
</evidence>
<dbReference type="InterPro" id="IPR036264">
    <property type="entry name" value="Bact_exopeptidase_dim_dom"/>
</dbReference>
<dbReference type="InterPro" id="IPR050072">
    <property type="entry name" value="Peptidase_M20A"/>
</dbReference>
<dbReference type="InterPro" id="IPR011650">
    <property type="entry name" value="Peptidase_M20_dimer"/>
</dbReference>
<dbReference type="NCBIfam" id="TIGR01892">
    <property type="entry name" value="AcOrn-deacetyl"/>
    <property type="match status" value="1"/>
</dbReference>
<comment type="subcellular location">
    <subcellularLocation>
        <location evidence="2">Cytoplasm</location>
    </subcellularLocation>
</comment>
<organism evidence="11">
    <name type="scientific">uncultured organism</name>
    <dbReference type="NCBI Taxonomy" id="155900"/>
    <lineage>
        <taxon>unclassified sequences</taxon>
        <taxon>environmental samples</taxon>
    </lineage>
</organism>
<dbReference type="SUPFAM" id="SSF55031">
    <property type="entry name" value="Bacterial exopeptidase dimerisation domain"/>
    <property type="match status" value="1"/>
</dbReference>
<keyword evidence="6" id="KW-0028">Amino-acid biosynthesis</keyword>
<dbReference type="SUPFAM" id="SSF53187">
    <property type="entry name" value="Zn-dependent exopeptidases"/>
    <property type="match status" value="1"/>
</dbReference>
<dbReference type="FunFam" id="3.30.70.360:FF:000003">
    <property type="entry name" value="Acetylornithine deacetylase"/>
    <property type="match status" value="1"/>
</dbReference>